<dbReference type="Gene3D" id="2.40.110.10">
    <property type="entry name" value="Butyryl-CoA Dehydrogenase, subunit A, domain 2"/>
    <property type="match status" value="1"/>
</dbReference>
<dbReference type="Proteomes" id="UP001597214">
    <property type="component" value="Unassembled WGS sequence"/>
</dbReference>
<proteinExistence type="predicted"/>
<feature type="domain" description="HpaB/PvcC/4-BUDH N-terminal" evidence="5">
    <location>
        <begin position="6"/>
        <end position="272"/>
    </location>
</feature>
<dbReference type="EC" id="1.14.14.9" evidence="6"/>
<comment type="caution">
    <text evidence="6">The sequence shown here is derived from an EMBL/GenBank/DDBJ whole genome shotgun (WGS) entry which is preliminary data.</text>
</comment>
<evidence type="ECO:0000259" key="4">
    <source>
        <dbReference type="Pfam" id="PF03241"/>
    </source>
</evidence>
<dbReference type="RefSeq" id="WP_377929979.1">
    <property type="nucleotide sequence ID" value="NZ_JBHUEM010000046.1"/>
</dbReference>
<evidence type="ECO:0000256" key="3">
    <source>
        <dbReference type="ARBA" id="ARBA00023002"/>
    </source>
</evidence>
<sequence>MSVISGQEYIHRINQLNTNTWIDGEKVTGKISEHPAFKGIMKSQAELYDLQVHPNYSSKMTYSSPLTGNRVGVSYLIPKSKEDLSCRRSMIMEWAALSGGCMGRSPDYMNTALMTFAASKGLFGDHNPKWEENIWNFYEMAREQDLSFTHTFLNPQVNRSPYYFEEFEDEIIAAQVIDQNEEGIVIKGARLLATQGGITDEIIVFPSGGGLNSHSMSYAFSIPSNTKGLKFICRESFSYRESPFDHPLASRFDEVDAIVVFDHVLVPWNRIFFHNDLTIVGKLYSESSFFPLVLHQVTTRRQTKLEFLVGLAQTLIDSIHIGEYEHVQGKMSEIIIGLETIKSLLDSSELHAKVDRFGTFIPDINPLYVATTIFPTLYPRYTEILQLLGASGLVSIPTEKDFTSVNKRDLERYLQSTSLPAKERVQLFRLAWDFSMSAFGSRQTLYERFFFGDPVRLRNNLYKSYERSHCVKRVKDFLGSEKIDE</sequence>
<dbReference type="Gene3D" id="1.10.3140.10">
    <property type="entry name" value="4-hydroxybutyryl-coa dehydratase, domain 1"/>
    <property type="match status" value="1"/>
</dbReference>
<organism evidence="6 7">
    <name type="scientific">Bacillus salitolerans</name>
    <dbReference type="NCBI Taxonomy" id="1437434"/>
    <lineage>
        <taxon>Bacteria</taxon>
        <taxon>Bacillati</taxon>
        <taxon>Bacillota</taxon>
        <taxon>Bacilli</taxon>
        <taxon>Bacillales</taxon>
        <taxon>Bacillaceae</taxon>
        <taxon>Bacillus</taxon>
    </lineage>
</organism>
<dbReference type="Gene3D" id="1.20.140.10">
    <property type="entry name" value="Butyryl-CoA Dehydrogenase, subunit A, domain 3"/>
    <property type="match status" value="1"/>
</dbReference>
<dbReference type="InterPro" id="IPR024674">
    <property type="entry name" value="HpaB/PvcC/4-BUDH_N"/>
</dbReference>
<dbReference type="PANTHER" id="PTHR36117">
    <property type="entry name" value="4-HYDROXYPHENYLACETATE 3-MONOOXYGENASE-RELATED"/>
    <property type="match status" value="1"/>
</dbReference>
<dbReference type="SUPFAM" id="SSF47203">
    <property type="entry name" value="Acyl-CoA dehydrogenase C-terminal domain-like"/>
    <property type="match status" value="1"/>
</dbReference>
<keyword evidence="2" id="KW-0274">FAD</keyword>
<dbReference type="InterPro" id="IPR004925">
    <property type="entry name" value="HpaB/PvcC/4-BUDH"/>
</dbReference>
<dbReference type="InterPro" id="IPR009100">
    <property type="entry name" value="AcylCoA_DH/oxidase_NM_dom_sf"/>
</dbReference>
<protein>
    <submittedName>
        <fullName evidence="6">4-hydroxyphenylacetate 3-monooxygenase, oxygenase component</fullName>
        <ecNumber evidence="6">1.14.14.9</ecNumber>
    </submittedName>
</protein>
<dbReference type="InterPro" id="IPR036250">
    <property type="entry name" value="AcylCo_DH-like_C"/>
</dbReference>
<evidence type="ECO:0000313" key="6">
    <source>
        <dbReference type="EMBL" id="MFD1738759.1"/>
    </source>
</evidence>
<dbReference type="InterPro" id="IPR046373">
    <property type="entry name" value="Acyl-CoA_Oxase/DH_mid-dom_sf"/>
</dbReference>
<evidence type="ECO:0000313" key="7">
    <source>
        <dbReference type="Proteomes" id="UP001597214"/>
    </source>
</evidence>
<gene>
    <name evidence="6" type="primary">hpaB</name>
    <name evidence="6" type="ORF">ACFSCX_19770</name>
</gene>
<accession>A0ABW4LVE0</accession>
<dbReference type="InterPro" id="IPR024719">
    <property type="entry name" value="HpaB/PvcC/4-BUDH_C"/>
</dbReference>
<dbReference type="Pfam" id="PF11794">
    <property type="entry name" value="HpaB_N"/>
    <property type="match status" value="1"/>
</dbReference>
<evidence type="ECO:0000256" key="2">
    <source>
        <dbReference type="ARBA" id="ARBA00022827"/>
    </source>
</evidence>
<reference evidence="7" key="1">
    <citation type="journal article" date="2019" name="Int. J. Syst. Evol. Microbiol.">
        <title>The Global Catalogue of Microorganisms (GCM) 10K type strain sequencing project: providing services to taxonomists for standard genome sequencing and annotation.</title>
        <authorList>
            <consortium name="The Broad Institute Genomics Platform"/>
            <consortium name="The Broad Institute Genome Sequencing Center for Infectious Disease"/>
            <person name="Wu L."/>
            <person name="Ma J."/>
        </authorList>
    </citation>
    <scope>NUCLEOTIDE SEQUENCE [LARGE SCALE GENOMIC DNA]</scope>
    <source>
        <strain evidence="7">CCUG 49339</strain>
    </source>
</reference>
<dbReference type="PANTHER" id="PTHR36117:SF3">
    <property type="entry name" value="4-HYDROXYPHENYLACETATE 3-MONOOXYGENASE-RELATED"/>
    <property type="match status" value="1"/>
</dbReference>
<evidence type="ECO:0000256" key="1">
    <source>
        <dbReference type="ARBA" id="ARBA00022630"/>
    </source>
</evidence>
<keyword evidence="3 6" id="KW-0560">Oxidoreductase</keyword>
<keyword evidence="1" id="KW-0285">Flavoprotein</keyword>
<dbReference type="InterPro" id="IPR012687">
    <property type="entry name" value="HpaB_Deino-type"/>
</dbReference>
<dbReference type="EMBL" id="JBHUEM010000046">
    <property type="protein sequence ID" value="MFD1738759.1"/>
    <property type="molecule type" value="Genomic_DNA"/>
</dbReference>
<dbReference type="NCBIfam" id="TIGR02309">
    <property type="entry name" value="HpaB-1"/>
    <property type="match status" value="1"/>
</dbReference>
<name>A0ABW4LVE0_9BACI</name>
<keyword evidence="7" id="KW-1185">Reference proteome</keyword>
<dbReference type="GO" id="GO:0052881">
    <property type="term" value="F:4-hydroxyphenylacetate 3-monooxygenase activity"/>
    <property type="evidence" value="ECO:0007669"/>
    <property type="project" value="UniProtKB-EC"/>
</dbReference>
<evidence type="ECO:0000259" key="5">
    <source>
        <dbReference type="Pfam" id="PF11794"/>
    </source>
</evidence>
<dbReference type="SUPFAM" id="SSF56645">
    <property type="entry name" value="Acyl-CoA dehydrogenase NM domain-like"/>
    <property type="match status" value="1"/>
</dbReference>
<feature type="domain" description="HpaB/PvcC/4-BUDH C-terminal" evidence="4">
    <location>
        <begin position="281"/>
        <end position="479"/>
    </location>
</feature>
<dbReference type="PIRSF" id="PIRSF000331">
    <property type="entry name" value="HpaA_HpaB"/>
    <property type="match status" value="1"/>
</dbReference>
<dbReference type="Pfam" id="PF03241">
    <property type="entry name" value="HpaB"/>
    <property type="match status" value="1"/>
</dbReference>